<name>A0A1G2B777_9BACT</name>
<dbReference type="InterPro" id="IPR003509">
    <property type="entry name" value="UPF0102_YraN-like"/>
</dbReference>
<dbReference type="Gene3D" id="3.40.1350.10">
    <property type="match status" value="1"/>
</dbReference>
<evidence type="ECO:0000256" key="2">
    <source>
        <dbReference type="HAMAP-Rule" id="MF_00048"/>
    </source>
</evidence>
<dbReference type="InterPro" id="IPR011856">
    <property type="entry name" value="tRNA_endonuc-like_dom_sf"/>
</dbReference>
<evidence type="ECO:0000256" key="1">
    <source>
        <dbReference type="ARBA" id="ARBA00006738"/>
    </source>
</evidence>
<dbReference type="InterPro" id="IPR011335">
    <property type="entry name" value="Restrct_endonuc-II-like"/>
</dbReference>
<evidence type="ECO:0000313" key="4">
    <source>
        <dbReference type="Proteomes" id="UP000176952"/>
    </source>
</evidence>
<proteinExistence type="inferred from homology"/>
<dbReference type="CDD" id="cd20736">
    <property type="entry name" value="PoNe_Nuclease"/>
    <property type="match status" value="1"/>
</dbReference>
<reference evidence="3 4" key="1">
    <citation type="journal article" date="2016" name="Nat. Commun.">
        <title>Thousands of microbial genomes shed light on interconnected biogeochemical processes in an aquifer system.</title>
        <authorList>
            <person name="Anantharaman K."/>
            <person name="Brown C.T."/>
            <person name="Hug L.A."/>
            <person name="Sharon I."/>
            <person name="Castelle C.J."/>
            <person name="Probst A.J."/>
            <person name="Thomas B.C."/>
            <person name="Singh A."/>
            <person name="Wilkins M.J."/>
            <person name="Karaoz U."/>
            <person name="Brodie E.L."/>
            <person name="Williams K.H."/>
            <person name="Hubbard S.S."/>
            <person name="Banfield J.F."/>
        </authorList>
    </citation>
    <scope>NUCLEOTIDE SEQUENCE [LARGE SCALE GENOMIC DNA]</scope>
</reference>
<dbReference type="HAMAP" id="MF_00048">
    <property type="entry name" value="UPF0102"/>
    <property type="match status" value="1"/>
</dbReference>
<dbReference type="Pfam" id="PF02021">
    <property type="entry name" value="UPF0102"/>
    <property type="match status" value="1"/>
</dbReference>
<sequence length="119" mass="13822">MLSRKNKGRWGEAVARRYLEGKGYATLRTNYYFHGGEIDLIMQHGHALVLVEVKWRSSLSVGYPEEAVSTRKLRKLWRVGEYLLASAPGCDFLRVEVVSLLYKTDEKCLNVRHRPYLHI</sequence>
<dbReference type="Proteomes" id="UP000176952">
    <property type="component" value="Unassembled WGS sequence"/>
</dbReference>
<gene>
    <name evidence="3" type="ORF">A3F54_00940</name>
</gene>
<dbReference type="GO" id="GO:0003676">
    <property type="term" value="F:nucleic acid binding"/>
    <property type="evidence" value="ECO:0007669"/>
    <property type="project" value="InterPro"/>
</dbReference>
<dbReference type="AlphaFoldDB" id="A0A1G2B777"/>
<comment type="caution">
    <text evidence="3">The sequence shown here is derived from an EMBL/GenBank/DDBJ whole genome shotgun (WGS) entry which is preliminary data.</text>
</comment>
<comment type="similarity">
    <text evidence="1 2">Belongs to the UPF0102 family.</text>
</comment>
<organism evidence="3 4">
    <name type="scientific">Candidatus Kerfeldbacteria bacterium RIFCSPHIGHO2_12_FULL_48_17</name>
    <dbReference type="NCBI Taxonomy" id="1798542"/>
    <lineage>
        <taxon>Bacteria</taxon>
        <taxon>Candidatus Kerfeldiibacteriota</taxon>
    </lineage>
</organism>
<accession>A0A1G2B777</accession>
<protein>
    <recommendedName>
        <fullName evidence="2">UPF0102 protein A3F54_00940</fullName>
    </recommendedName>
</protein>
<dbReference type="PANTHER" id="PTHR34039">
    <property type="entry name" value="UPF0102 PROTEIN YRAN"/>
    <property type="match status" value="1"/>
</dbReference>
<dbReference type="SUPFAM" id="SSF52980">
    <property type="entry name" value="Restriction endonuclease-like"/>
    <property type="match status" value="1"/>
</dbReference>
<dbReference type="EMBL" id="MHKD01000018">
    <property type="protein sequence ID" value="OGY84100.1"/>
    <property type="molecule type" value="Genomic_DNA"/>
</dbReference>
<evidence type="ECO:0000313" key="3">
    <source>
        <dbReference type="EMBL" id="OGY84100.1"/>
    </source>
</evidence>
<dbReference type="PANTHER" id="PTHR34039:SF1">
    <property type="entry name" value="UPF0102 PROTEIN YRAN"/>
    <property type="match status" value="1"/>
</dbReference>